<dbReference type="PANTHER" id="PTHR22957">
    <property type="entry name" value="TBC1 DOMAIN FAMILY MEMBER GTPASE-ACTIVATING PROTEIN"/>
    <property type="match status" value="1"/>
</dbReference>
<dbReference type="InterPro" id="IPR000195">
    <property type="entry name" value="Rab-GAP-TBC_dom"/>
</dbReference>
<evidence type="ECO:0000313" key="4">
    <source>
        <dbReference type="EMBL" id="CAG8478943.1"/>
    </source>
</evidence>
<reference evidence="4" key="1">
    <citation type="submission" date="2021-06" db="EMBL/GenBank/DDBJ databases">
        <authorList>
            <person name="Kallberg Y."/>
            <person name="Tangrot J."/>
            <person name="Rosling A."/>
        </authorList>
    </citation>
    <scope>NUCLEOTIDE SEQUENCE</scope>
    <source>
        <strain evidence="4">MT106</strain>
    </source>
</reference>
<dbReference type="FunFam" id="1.10.472.80:FF:000038">
    <property type="entry name" value="TBC1 domain family member 5"/>
    <property type="match status" value="1"/>
</dbReference>
<evidence type="ECO:0000313" key="5">
    <source>
        <dbReference type="Proteomes" id="UP000789831"/>
    </source>
</evidence>
<dbReference type="PROSITE" id="PS50086">
    <property type="entry name" value="TBC_RABGAP"/>
    <property type="match status" value="1"/>
</dbReference>
<dbReference type="InterPro" id="IPR035969">
    <property type="entry name" value="Rab-GAP_TBC_sf"/>
</dbReference>
<dbReference type="SUPFAM" id="SSF47923">
    <property type="entry name" value="Ypt/Rab-GAP domain of gyp1p"/>
    <property type="match status" value="2"/>
</dbReference>
<feature type="region of interest" description="Disordered" evidence="2">
    <location>
        <begin position="796"/>
        <end position="847"/>
    </location>
</feature>
<dbReference type="FunFam" id="1.10.8.270:FF:000031">
    <property type="entry name" value="TBC1 domain family member 5"/>
    <property type="match status" value="1"/>
</dbReference>
<feature type="region of interest" description="Disordered" evidence="2">
    <location>
        <begin position="681"/>
        <end position="755"/>
    </location>
</feature>
<dbReference type="PANTHER" id="PTHR22957:SF337">
    <property type="entry name" value="TBC1 DOMAIN FAMILY MEMBER 5"/>
    <property type="match status" value="1"/>
</dbReference>
<dbReference type="AlphaFoldDB" id="A0A9N8Z7J4"/>
<feature type="region of interest" description="Disordered" evidence="2">
    <location>
        <begin position="545"/>
        <end position="565"/>
    </location>
</feature>
<evidence type="ECO:0000256" key="1">
    <source>
        <dbReference type="ARBA" id="ARBA00022468"/>
    </source>
</evidence>
<feature type="compositionally biased region" description="Basic and acidic residues" evidence="2">
    <location>
        <begin position="906"/>
        <end position="915"/>
    </location>
</feature>
<dbReference type="GO" id="GO:0005096">
    <property type="term" value="F:GTPase activator activity"/>
    <property type="evidence" value="ECO:0007669"/>
    <property type="project" value="UniProtKB-KW"/>
</dbReference>
<dbReference type="Gene3D" id="1.10.8.270">
    <property type="entry name" value="putative rabgap domain of human tbc1 domain family member 14 like domains"/>
    <property type="match status" value="1"/>
</dbReference>
<gene>
    <name evidence="4" type="ORF">AGERDE_LOCUS3132</name>
</gene>
<feature type="compositionally biased region" description="Low complexity" evidence="2">
    <location>
        <begin position="879"/>
        <end position="889"/>
    </location>
</feature>
<dbReference type="Proteomes" id="UP000789831">
    <property type="component" value="Unassembled WGS sequence"/>
</dbReference>
<dbReference type="SMART" id="SM00164">
    <property type="entry name" value="TBC"/>
    <property type="match status" value="1"/>
</dbReference>
<protein>
    <submittedName>
        <fullName evidence="4">12154_t:CDS:1</fullName>
    </submittedName>
</protein>
<comment type="caution">
    <text evidence="4">The sequence shown here is derived from an EMBL/GenBank/DDBJ whole genome shotgun (WGS) entry which is preliminary data.</text>
</comment>
<keyword evidence="5" id="KW-1185">Reference proteome</keyword>
<feature type="compositionally biased region" description="Basic and acidic residues" evidence="2">
    <location>
        <begin position="545"/>
        <end position="558"/>
    </location>
</feature>
<feature type="region of interest" description="Disordered" evidence="2">
    <location>
        <begin position="460"/>
        <end position="504"/>
    </location>
</feature>
<feature type="compositionally biased region" description="Polar residues" evidence="2">
    <location>
        <begin position="836"/>
        <end position="847"/>
    </location>
</feature>
<accession>A0A9N8Z7J4</accession>
<keyword evidence="1" id="KW-0343">GTPase activation</keyword>
<dbReference type="EMBL" id="CAJVPL010000286">
    <property type="protein sequence ID" value="CAG8478943.1"/>
    <property type="molecule type" value="Genomic_DNA"/>
</dbReference>
<proteinExistence type="predicted"/>
<name>A0A9N8Z7J4_9GLOM</name>
<organism evidence="4 5">
    <name type="scientific">Ambispora gerdemannii</name>
    <dbReference type="NCBI Taxonomy" id="144530"/>
    <lineage>
        <taxon>Eukaryota</taxon>
        <taxon>Fungi</taxon>
        <taxon>Fungi incertae sedis</taxon>
        <taxon>Mucoromycota</taxon>
        <taxon>Glomeromycotina</taxon>
        <taxon>Glomeromycetes</taxon>
        <taxon>Archaeosporales</taxon>
        <taxon>Ambisporaceae</taxon>
        <taxon>Ambispora</taxon>
    </lineage>
</organism>
<dbReference type="Pfam" id="PF00566">
    <property type="entry name" value="RabGAP-TBC"/>
    <property type="match status" value="2"/>
</dbReference>
<feature type="compositionally biased region" description="Polar residues" evidence="2">
    <location>
        <begin position="713"/>
        <end position="751"/>
    </location>
</feature>
<evidence type="ECO:0000259" key="3">
    <source>
        <dbReference type="PROSITE" id="PS50086"/>
    </source>
</evidence>
<feature type="compositionally biased region" description="Basic and acidic residues" evidence="2">
    <location>
        <begin position="460"/>
        <end position="472"/>
    </location>
</feature>
<dbReference type="Gene3D" id="1.10.472.80">
    <property type="entry name" value="Ypt/Rab-GAP domain of gyp1p, domain 3"/>
    <property type="match status" value="1"/>
</dbReference>
<feature type="compositionally biased region" description="Polar residues" evidence="2">
    <location>
        <begin position="493"/>
        <end position="504"/>
    </location>
</feature>
<feature type="compositionally biased region" description="Polar residues" evidence="2">
    <location>
        <begin position="896"/>
        <end position="905"/>
    </location>
</feature>
<feature type="compositionally biased region" description="Low complexity" evidence="2">
    <location>
        <begin position="683"/>
        <end position="699"/>
    </location>
</feature>
<dbReference type="OrthoDB" id="27140at2759"/>
<sequence>MARKIDASQLYLSYLPSLDTSTWALTLHKERQHYADLRQKYITSPASDSENDSTNDLAVNNPLSLDQANPWQEYFKDTELRKIIRQDVERTFPDKEYFRSYTCQTRLLDILFIYCKMNQDVSYRQGMHELLAPILWVVDYESLPSGRGYAMDSSEDTIIKQALNADFVEHDTFALFSLLMKSAKVYYEYNDEVFNRRPIKRPQSSDIENARIIATAQAEAAKLTPVVMKCNKIHEEYLRKADPELYNHLKGLEIEPQLYGIRWIRLLFGREFPLDQVLLLWDGMFSEDPTLRIVDFVCVAMMLLIRDELLESDYAGCLSMLMRYPPVSDVDFLVKQAIFLRDHMTTDGGAQIILQNAIRAGKSISAHITTTAGDRDSNRNSTSSGSLDVLVPDGFVHVTKNVLESRSAVALNKAILSAVGEVKVSKDKRKLNFKSNWLFIDLIDFTRSLNNLQKNVLRRPEHLSHESRKRASDFPSRFGNSIPNNHQQQQQQRESATVDTSSSAAELARLREQNRQMAGVVSKSIELLEQELFVRQKNREIQNLAEQEKIEKSSDRSRSSSFDDVISSNEENSALTANEISILHALTGLKHVRDVLDGTTRDFNPGVFYGSNHSAGSTGEEHDHWEVVDDEVSVVSVLSTTGEDDETSSTTAKDVIQSKHEKILSVTNSQRSTLSNNDVFSISKSVPRTPSPPVTSHTSSHNDTKHVSKKSSSDSIVNNSAFTTNTNVRTRVSANSTSSTTKGTRPQSIVSSKPKLNLDDVLKDVANSEPQGKLSLPKATISSNSKYSWMVEGSENDENSLFSPKRGNPTGSINRSSEDDIFSQPPSSPKQRRVSNVRSSMSTNTTSLATNRISLDLNDPVDPLSATIKNSATSRDRSGSVGSTSSFDSTRLKSGVTATSIVPTSKHTEDPLGVL</sequence>
<evidence type="ECO:0000256" key="2">
    <source>
        <dbReference type="SAM" id="MobiDB-lite"/>
    </source>
</evidence>
<feature type="region of interest" description="Disordered" evidence="2">
    <location>
        <begin position="867"/>
        <end position="915"/>
    </location>
</feature>
<feature type="domain" description="Rab-GAP TBC" evidence="3">
    <location>
        <begin position="13"/>
        <end position="288"/>
    </location>
</feature>